<comment type="similarity">
    <text evidence="2 11">Belongs to the mitochondrial carrier (TC 2.A.29) family.</text>
</comment>
<dbReference type="PANTHER" id="PTHR45788">
    <property type="entry name" value="SUCCINATE/FUMARATE MITOCHONDRIAL TRANSPORTER-RELATED"/>
    <property type="match status" value="1"/>
</dbReference>
<evidence type="ECO:0000256" key="6">
    <source>
        <dbReference type="ARBA" id="ARBA00022792"/>
    </source>
</evidence>
<dbReference type="EMBL" id="LFIV01000030">
    <property type="protein sequence ID" value="KZL74713.1"/>
    <property type="molecule type" value="Genomic_DNA"/>
</dbReference>
<keyword evidence="6" id="KW-0999">Mitochondrion inner membrane</keyword>
<dbReference type="InterPro" id="IPR049563">
    <property type="entry name" value="TXTP-like"/>
</dbReference>
<evidence type="ECO:0000256" key="4">
    <source>
        <dbReference type="ARBA" id="ARBA00022692"/>
    </source>
</evidence>
<dbReference type="GO" id="GO:0031966">
    <property type="term" value="C:mitochondrial membrane"/>
    <property type="evidence" value="ECO:0007669"/>
    <property type="project" value="UniProtKB-SubCell"/>
</dbReference>
<evidence type="ECO:0000313" key="13">
    <source>
        <dbReference type="EMBL" id="KZL74713.1"/>
    </source>
</evidence>
<dbReference type="InterPro" id="IPR023395">
    <property type="entry name" value="MCP_dom_sf"/>
</dbReference>
<feature type="repeat" description="Solcar" evidence="10">
    <location>
        <begin position="31"/>
        <end position="115"/>
    </location>
</feature>
<dbReference type="Gene3D" id="1.50.40.10">
    <property type="entry name" value="Mitochondrial carrier domain"/>
    <property type="match status" value="1"/>
</dbReference>
<evidence type="ECO:0000256" key="11">
    <source>
        <dbReference type="RuleBase" id="RU000488"/>
    </source>
</evidence>
<dbReference type="STRING" id="708197.A0A166VLJ2"/>
<evidence type="ECO:0000256" key="2">
    <source>
        <dbReference type="ARBA" id="ARBA00006375"/>
    </source>
</evidence>
<dbReference type="InterPro" id="IPR018108">
    <property type="entry name" value="MCP_transmembrane"/>
</dbReference>
<feature type="repeat" description="Solcar" evidence="10">
    <location>
        <begin position="123"/>
        <end position="212"/>
    </location>
</feature>
<protein>
    <submittedName>
        <fullName evidence="13">Tricarboxylate transporter</fullName>
    </submittedName>
</protein>
<feature type="region of interest" description="Disordered" evidence="12">
    <location>
        <begin position="1"/>
        <end position="30"/>
    </location>
</feature>
<keyword evidence="5" id="KW-0677">Repeat</keyword>
<feature type="repeat" description="Solcar" evidence="10">
    <location>
        <begin position="220"/>
        <end position="302"/>
    </location>
</feature>
<feature type="compositionally biased region" description="Polar residues" evidence="12">
    <location>
        <begin position="1"/>
        <end position="18"/>
    </location>
</feature>
<dbReference type="GO" id="GO:0006843">
    <property type="term" value="P:mitochondrial citrate transmembrane transport"/>
    <property type="evidence" value="ECO:0007669"/>
    <property type="project" value="TreeGrafter"/>
</dbReference>
<accession>A0A166VLJ2</accession>
<comment type="subcellular location">
    <subcellularLocation>
        <location evidence="1">Mitochondrion membrane</location>
        <topology evidence="1">Multi-pass membrane protein</topology>
    </subcellularLocation>
</comment>
<dbReference type="AlphaFoldDB" id="A0A166VLJ2"/>
<gene>
    <name evidence="13" type="ORF">CT0861_06955</name>
</gene>
<dbReference type="PROSITE" id="PS50920">
    <property type="entry name" value="SOLCAR"/>
    <property type="match status" value="3"/>
</dbReference>
<organism evidence="13 14">
    <name type="scientific">Colletotrichum tofieldiae</name>
    <dbReference type="NCBI Taxonomy" id="708197"/>
    <lineage>
        <taxon>Eukaryota</taxon>
        <taxon>Fungi</taxon>
        <taxon>Dikarya</taxon>
        <taxon>Ascomycota</taxon>
        <taxon>Pezizomycotina</taxon>
        <taxon>Sordariomycetes</taxon>
        <taxon>Hypocreomycetidae</taxon>
        <taxon>Glomerellales</taxon>
        <taxon>Glomerellaceae</taxon>
        <taxon>Colletotrichum</taxon>
        <taxon>Colletotrichum spaethianum species complex</taxon>
    </lineage>
</organism>
<keyword evidence="4 10" id="KW-0812">Transmembrane</keyword>
<proteinExistence type="inferred from homology"/>
<evidence type="ECO:0000256" key="8">
    <source>
        <dbReference type="ARBA" id="ARBA00023128"/>
    </source>
</evidence>
<dbReference type="SUPFAM" id="SSF103506">
    <property type="entry name" value="Mitochondrial carrier"/>
    <property type="match status" value="1"/>
</dbReference>
<sequence>MTSVASAVPNSGLASSTTPKRKPDSSAKHKISPGISLFAGGVAGGVEAAITYPFEFAKTRAQLHSTGSKNPFAVLLQVARKDGPRAIYTGCSTLIIGTTFKAGVRFLSFDSIRNSLMDEKGRLTPTRGILAGMIAGCVESVVAVTPTERVKTALIDDAKSGTRRYAGGTHALVTMVKENGIAEAYRGIVSTTLKQSATSAVRMGSYNVLRELSKQHGLPNNSLVTFGSGAVAGIITVYATQPFDTIKTRAQSARGAGTLEAFRMILSERGVRGFWSGSTMRLGRLILSGGIVFTVYEKVSSLLAH</sequence>
<dbReference type="GO" id="GO:0071913">
    <property type="term" value="F:citrate secondary active transmembrane transporter activity"/>
    <property type="evidence" value="ECO:0007669"/>
    <property type="project" value="TreeGrafter"/>
</dbReference>
<dbReference type="Proteomes" id="UP000076552">
    <property type="component" value="Unassembled WGS sequence"/>
</dbReference>
<evidence type="ECO:0000256" key="5">
    <source>
        <dbReference type="ARBA" id="ARBA00022737"/>
    </source>
</evidence>
<evidence type="ECO:0000256" key="9">
    <source>
        <dbReference type="ARBA" id="ARBA00023136"/>
    </source>
</evidence>
<evidence type="ECO:0000256" key="1">
    <source>
        <dbReference type="ARBA" id="ARBA00004225"/>
    </source>
</evidence>
<keyword evidence="8" id="KW-0496">Mitochondrion</keyword>
<name>A0A166VLJ2_9PEZI</name>
<keyword evidence="7" id="KW-1133">Transmembrane helix</keyword>
<evidence type="ECO:0000313" key="14">
    <source>
        <dbReference type="Proteomes" id="UP000076552"/>
    </source>
</evidence>
<dbReference type="PANTHER" id="PTHR45788:SF3">
    <property type="entry name" value="TRICARBOXYLATE TRANSPORT PROTEIN"/>
    <property type="match status" value="1"/>
</dbReference>
<keyword evidence="3 11" id="KW-0813">Transport</keyword>
<evidence type="ECO:0000256" key="12">
    <source>
        <dbReference type="SAM" id="MobiDB-lite"/>
    </source>
</evidence>
<dbReference type="Pfam" id="PF00153">
    <property type="entry name" value="Mito_carr"/>
    <property type="match status" value="3"/>
</dbReference>
<comment type="caution">
    <text evidence="13">The sequence shown here is derived from an EMBL/GenBank/DDBJ whole genome shotgun (WGS) entry which is preliminary data.</text>
</comment>
<reference evidence="13 14" key="1">
    <citation type="submission" date="2015-06" db="EMBL/GenBank/DDBJ databases">
        <title>Survival trade-offs in plant roots during colonization by closely related pathogenic and mutualistic fungi.</title>
        <authorList>
            <person name="Hacquard S."/>
            <person name="Kracher B."/>
            <person name="Hiruma K."/>
            <person name="Weinman A."/>
            <person name="Muench P."/>
            <person name="Garrido Oter R."/>
            <person name="Ver Loren van Themaat E."/>
            <person name="Dallerey J.-F."/>
            <person name="Damm U."/>
            <person name="Henrissat B."/>
            <person name="Lespinet O."/>
            <person name="Thon M."/>
            <person name="Kemen E."/>
            <person name="McHardy A.C."/>
            <person name="Schulze-Lefert P."/>
            <person name="O'Connell R.J."/>
        </authorList>
    </citation>
    <scope>NUCLEOTIDE SEQUENCE [LARGE SCALE GENOMIC DNA]</scope>
    <source>
        <strain evidence="13 14">0861</strain>
    </source>
</reference>
<keyword evidence="9 10" id="KW-0472">Membrane</keyword>
<keyword evidence="14" id="KW-1185">Reference proteome</keyword>
<evidence type="ECO:0000256" key="7">
    <source>
        <dbReference type="ARBA" id="ARBA00022989"/>
    </source>
</evidence>
<evidence type="ECO:0000256" key="10">
    <source>
        <dbReference type="PROSITE-ProRule" id="PRU00282"/>
    </source>
</evidence>
<evidence type="ECO:0000256" key="3">
    <source>
        <dbReference type="ARBA" id="ARBA00022448"/>
    </source>
</evidence>